<dbReference type="InterPro" id="IPR010093">
    <property type="entry name" value="SinI_DNA-bd"/>
</dbReference>
<dbReference type="NCBIfam" id="TIGR01764">
    <property type="entry name" value="excise"/>
    <property type="match status" value="1"/>
</dbReference>
<dbReference type="GO" id="GO:0003677">
    <property type="term" value="F:DNA binding"/>
    <property type="evidence" value="ECO:0007669"/>
    <property type="project" value="UniProtKB-KW"/>
</dbReference>
<organism evidence="3 4">
    <name type="scientific">Sphaerisporangium rhizosphaerae</name>
    <dbReference type="NCBI Taxonomy" id="2269375"/>
    <lineage>
        <taxon>Bacteria</taxon>
        <taxon>Bacillati</taxon>
        <taxon>Actinomycetota</taxon>
        <taxon>Actinomycetes</taxon>
        <taxon>Streptosporangiales</taxon>
        <taxon>Streptosporangiaceae</taxon>
        <taxon>Sphaerisporangium</taxon>
    </lineage>
</organism>
<dbReference type="EMBL" id="JBHTCG010000027">
    <property type="protein sequence ID" value="MFC7386501.1"/>
    <property type="molecule type" value="Genomic_DNA"/>
</dbReference>
<keyword evidence="3" id="KW-0238">DNA-binding</keyword>
<evidence type="ECO:0000256" key="1">
    <source>
        <dbReference type="SAM" id="MobiDB-lite"/>
    </source>
</evidence>
<evidence type="ECO:0000313" key="4">
    <source>
        <dbReference type="Proteomes" id="UP001596496"/>
    </source>
</evidence>
<comment type="caution">
    <text evidence="3">The sequence shown here is derived from an EMBL/GenBank/DDBJ whole genome shotgun (WGS) entry which is preliminary data.</text>
</comment>
<dbReference type="InterPro" id="IPR041657">
    <property type="entry name" value="HTH_17"/>
</dbReference>
<dbReference type="Pfam" id="PF12728">
    <property type="entry name" value="HTH_17"/>
    <property type="match status" value="1"/>
</dbReference>
<keyword evidence="4" id="KW-1185">Reference proteome</keyword>
<evidence type="ECO:0000259" key="2">
    <source>
        <dbReference type="Pfam" id="PF12728"/>
    </source>
</evidence>
<proteinExistence type="predicted"/>
<reference evidence="4" key="1">
    <citation type="journal article" date="2019" name="Int. J. Syst. Evol. Microbiol.">
        <title>The Global Catalogue of Microorganisms (GCM) 10K type strain sequencing project: providing services to taxonomists for standard genome sequencing and annotation.</title>
        <authorList>
            <consortium name="The Broad Institute Genomics Platform"/>
            <consortium name="The Broad Institute Genome Sequencing Center for Infectious Disease"/>
            <person name="Wu L."/>
            <person name="Ma J."/>
        </authorList>
    </citation>
    <scope>NUCLEOTIDE SEQUENCE [LARGE SCALE GENOMIC DNA]</scope>
    <source>
        <strain evidence="4">CECT 7649</strain>
    </source>
</reference>
<accession>A0ABW2PA91</accession>
<dbReference type="Proteomes" id="UP001596496">
    <property type="component" value="Unassembled WGS sequence"/>
</dbReference>
<gene>
    <name evidence="3" type="ORF">ACFQSB_30135</name>
</gene>
<sequence length="103" mass="11580">MADEQVEQVHPGSDDAGMAGRAVSRIKDHPSQAELTPQQVADMLNVSRPYLIKLLDAGEIPSRLIDEHRRLSYEDVQQYKRRDDLRRGMAADQLAALGQELNI</sequence>
<protein>
    <submittedName>
        <fullName evidence="3">Excisionase family DNA-binding protein</fullName>
    </submittedName>
</protein>
<feature type="region of interest" description="Disordered" evidence="1">
    <location>
        <begin position="1"/>
        <end position="31"/>
    </location>
</feature>
<name>A0ABW2PA91_9ACTN</name>
<feature type="domain" description="Helix-turn-helix" evidence="2">
    <location>
        <begin position="35"/>
        <end position="82"/>
    </location>
</feature>
<evidence type="ECO:0000313" key="3">
    <source>
        <dbReference type="EMBL" id="MFC7386501.1"/>
    </source>
</evidence>
<dbReference type="RefSeq" id="WP_380830234.1">
    <property type="nucleotide sequence ID" value="NZ_JBHTCG010000027.1"/>
</dbReference>